<dbReference type="Gene3D" id="3.40.50.150">
    <property type="entry name" value="Vaccinia Virus protein VP39"/>
    <property type="match status" value="1"/>
</dbReference>
<dbReference type="PANTHER" id="PTHR43861:SF1">
    <property type="entry name" value="TRANS-ACONITATE 2-METHYLTRANSFERASE"/>
    <property type="match status" value="1"/>
</dbReference>
<evidence type="ECO:0000313" key="3">
    <source>
        <dbReference type="Proteomes" id="UP000005089"/>
    </source>
</evidence>
<protein>
    <submittedName>
        <fullName evidence="2">Methyltransferase domain protein</fullName>
    </submittedName>
</protein>
<dbReference type="RefSeq" id="WP_005880171.1">
    <property type="nucleotide sequence ID" value="NZ_CP019430.1"/>
</dbReference>
<evidence type="ECO:0000259" key="1">
    <source>
        <dbReference type="Pfam" id="PF08241"/>
    </source>
</evidence>
<evidence type="ECO:0000313" key="2">
    <source>
        <dbReference type="EMBL" id="EEO29587.1"/>
    </source>
</evidence>
<dbReference type="eggNOG" id="COG4106">
    <property type="taxonomic scope" value="Bacteria"/>
</dbReference>
<dbReference type="GO" id="GO:0032259">
    <property type="term" value="P:methylation"/>
    <property type="evidence" value="ECO:0007669"/>
    <property type="project" value="UniProtKB-KW"/>
</dbReference>
<dbReference type="GeneID" id="77135474"/>
<accession>C3X8R1</accession>
<dbReference type="PANTHER" id="PTHR43861">
    <property type="entry name" value="TRANS-ACONITATE 2-METHYLTRANSFERASE-RELATED"/>
    <property type="match status" value="1"/>
</dbReference>
<sequence length="250" mass="28289">MSGEVEKDFQEIQIRMASLMTGMGEPVLKLLDPKPGERILDMGCGLGVLAEEMVKMGCEVVAIDVNSQAVEATRQRNVDARLMNAEAMTFRDEFDAVFSNASLHWMRHANRAIEGVSRALKKGGRFVGETGDRNNLKNVIAAVQTALERRGIEIENLHPWIFYTHDSLTGLIENHGMKLKSMETLERPTTLPGTVSEWMSVYANNYLSCLHPKEREAFLDELMELARPTLFRDGKWFADYVRLRFHAVKS</sequence>
<dbReference type="OrthoDB" id="529208at2"/>
<dbReference type="Proteomes" id="UP000005089">
    <property type="component" value="Unassembled WGS sequence"/>
</dbReference>
<dbReference type="GO" id="GO:0008757">
    <property type="term" value="F:S-adenosylmethionine-dependent methyltransferase activity"/>
    <property type="evidence" value="ECO:0007669"/>
    <property type="project" value="InterPro"/>
</dbReference>
<dbReference type="STRING" id="847.BRW83_1619"/>
<dbReference type="SUPFAM" id="SSF53335">
    <property type="entry name" value="S-adenosyl-L-methionine-dependent methyltransferases"/>
    <property type="match status" value="1"/>
</dbReference>
<dbReference type="AlphaFoldDB" id="C3X8R1"/>
<gene>
    <name evidence="2" type="ORF">OFBG_00615</name>
</gene>
<dbReference type="InterPro" id="IPR029063">
    <property type="entry name" value="SAM-dependent_MTases_sf"/>
</dbReference>
<organism evidence="2 3">
    <name type="scientific">Oxalobacter formigenes OXCC13</name>
    <dbReference type="NCBI Taxonomy" id="556269"/>
    <lineage>
        <taxon>Bacteria</taxon>
        <taxon>Pseudomonadati</taxon>
        <taxon>Pseudomonadota</taxon>
        <taxon>Betaproteobacteria</taxon>
        <taxon>Burkholderiales</taxon>
        <taxon>Oxalobacteraceae</taxon>
        <taxon>Oxalobacter</taxon>
    </lineage>
</organism>
<dbReference type="CDD" id="cd02440">
    <property type="entry name" value="AdoMet_MTases"/>
    <property type="match status" value="1"/>
</dbReference>
<dbReference type="Pfam" id="PF08241">
    <property type="entry name" value="Methyltransf_11"/>
    <property type="match status" value="1"/>
</dbReference>
<keyword evidence="2" id="KW-0808">Transferase</keyword>
<reference evidence="2 3" key="1">
    <citation type="submission" date="2009-02" db="EMBL/GenBank/DDBJ databases">
        <title>The Genome Sequence of Oxalobacter formigenes OXCC13.</title>
        <authorList>
            <consortium name="The Broad Institute Genome Sequencing Platform"/>
            <person name="Ward D."/>
            <person name="Young S.K."/>
            <person name="Kodira C.D."/>
            <person name="Zeng Q."/>
            <person name="Koehrsen M."/>
            <person name="Alvarado L."/>
            <person name="Berlin A."/>
            <person name="Borenstein D."/>
            <person name="Chen Z."/>
            <person name="Engels R."/>
            <person name="Freedman E."/>
            <person name="Gellesch M."/>
            <person name="Goldberg J."/>
            <person name="Griggs A."/>
            <person name="Gujja S."/>
            <person name="Heiman D."/>
            <person name="Hepburn T."/>
            <person name="Howarth C."/>
            <person name="Jen D."/>
            <person name="Larson L."/>
            <person name="Lewis B."/>
            <person name="Mehta T."/>
            <person name="Park D."/>
            <person name="Pearson M."/>
            <person name="Roberts A."/>
            <person name="Saif S."/>
            <person name="Shea T."/>
            <person name="Shenoy N."/>
            <person name="Sisk P."/>
            <person name="Stolte C."/>
            <person name="Sykes S."/>
            <person name="Walk T."/>
            <person name="White J."/>
            <person name="Yandava C."/>
            <person name="Allison M.J."/>
            <person name="Lander E."/>
            <person name="Nusbaum C."/>
            <person name="Galagan J."/>
            <person name="Birren B."/>
        </authorList>
    </citation>
    <scope>NUCLEOTIDE SEQUENCE [LARGE SCALE GENOMIC DNA]</scope>
    <source>
        <strain evidence="2 3">OXCC13</strain>
    </source>
</reference>
<proteinExistence type="predicted"/>
<keyword evidence="2" id="KW-0489">Methyltransferase</keyword>
<dbReference type="EMBL" id="GG658170">
    <property type="protein sequence ID" value="EEO29587.1"/>
    <property type="molecule type" value="Genomic_DNA"/>
</dbReference>
<dbReference type="InterPro" id="IPR013216">
    <property type="entry name" value="Methyltransf_11"/>
</dbReference>
<feature type="domain" description="Methyltransferase type 11" evidence="1">
    <location>
        <begin position="40"/>
        <end position="127"/>
    </location>
</feature>
<keyword evidence="3" id="KW-1185">Reference proteome</keyword>
<dbReference type="HOGENOM" id="CLU_037990_5_3_4"/>
<name>C3X8R1_OXAFO</name>